<evidence type="ECO:0000313" key="7">
    <source>
        <dbReference type="Proteomes" id="UP001203423"/>
    </source>
</evidence>
<keyword evidence="7" id="KW-1185">Reference proteome</keyword>
<feature type="transmembrane region" description="Helical" evidence="5">
    <location>
        <begin position="112"/>
        <end position="131"/>
    </location>
</feature>
<feature type="transmembrane region" description="Helical" evidence="5">
    <location>
        <begin position="47"/>
        <end position="64"/>
    </location>
</feature>
<gene>
    <name evidence="6" type="ORF">L2764_16140</name>
</gene>
<comment type="subcellular location">
    <subcellularLocation>
        <location evidence="1">Membrane</location>
        <topology evidence="1">Multi-pass membrane protein</topology>
    </subcellularLocation>
</comment>
<keyword evidence="2 5" id="KW-0812">Transmembrane</keyword>
<evidence type="ECO:0000256" key="2">
    <source>
        <dbReference type="ARBA" id="ARBA00022692"/>
    </source>
</evidence>
<organism evidence="6 7">
    <name type="scientific">Shewanella surugensis</name>
    <dbReference type="NCBI Taxonomy" id="212020"/>
    <lineage>
        <taxon>Bacteria</taxon>
        <taxon>Pseudomonadati</taxon>
        <taxon>Pseudomonadota</taxon>
        <taxon>Gammaproteobacteria</taxon>
        <taxon>Alteromonadales</taxon>
        <taxon>Shewanellaceae</taxon>
        <taxon>Shewanella</taxon>
    </lineage>
</organism>
<accession>A0ABT0LE24</accession>
<reference evidence="6 7" key="1">
    <citation type="submission" date="2022-01" db="EMBL/GenBank/DDBJ databases">
        <title>Whole genome-based taxonomy of the Shewanellaceae.</title>
        <authorList>
            <person name="Martin-Rodriguez A.J."/>
        </authorList>
    </citation>
    <scope>NUCLEOTIDE SEQUENCE [LARGE SCALE GENOMIC DNA]</scope>
    <source>
        <strain evidence="6 7">DSM 17177</strain>
    </source>
</reference>
<keyword evidence="3 5" id="KW-1133">Transmembrane helix</keyword>
<sequence>MSNIYLTYLNKGIAFLAWVECIGVILVLIIASVLQFYLAELPCPLCLLQRAAMMLMVIPILLNLRYKRHIFNYTLSSLAALLLGGIAMRQVLLHINDPQGSGYGNTLLGFHLYTWVSIMAVIVIAYNCIVSSALREYKAPSLYYQNQLGKRVVSITILLFIVTALLNVITTYSECGLQQCPDNPTHYIHEL</sequence>
<evidence type="ECO:0000256" key="1">
    <source>
        <dbReference type="ARBA" id="ARBA00004141"/>
    </source>
</evidence>
<feature type="transmembrane region" description="Helical" evidence="5">
    <location>
        <begin position="152"/>
        <end position="172"/>
    </location>
</feature>
<feature type="transmembrane region" description="Helical" evidence="5">
    <location>
        <begin position="12"/>
        <end position="35"/>
    </location>
</feature>
<dbReference type="InterPro" id="IPR023380">
    <property type="entry name" value="DsbB-like_sf"/>
</dbReference>
<dbReference type="Pfam" id="PF02600">
    <property type="entry name" value="DsbB"/>
    <property type="match status" value="1"/>
</dbReference>
<dbReference type="RefSeq" id="WP_248941292.1">
    <property type="nucleotide sequence ID" value="NZ_JAKIKS010000068.1"/>
</dbReference>
<evidence type="ECO:0000256" key="5">
    <source>
        <dbReference type="SAM" id="Phobius"/>
    </source>
</evidence>
<name>A0ABT0LE24_9GAMM</name>
<protein>
    <submittedName>
        <fullName evidence="6">Disulfide bond formation protein B</fullName>
    </submittedName>
</protein>
<evidence type="ECO:0000256" key="4">
    <source>
        <dbReference type="ARBA" id="ARBA00023136"/>
    </source>
</evidence>
<dbReference type="EMBL" id="JAKIKS010000068">
    <property type="protein sequence ID" value="MCL1125959.1"/>
    <property type="molecule type" value="Genomic_DNA"/>
</dbReference>
<keyword evidence="4 5" id="KW-0472">Membrane</keyword>
<dbReference type="Proteomes" id="UP001203423">
    <property type="component" value="Unassembled WGS sequence"/>
</dbReference>
<comment type="caution">
    <text evidence="6">The sequence shown here is derived from an EMBL/GenBank/DDBJ whole genome shotgun (WGS) entry which is preliminary data.</text>
</comment>
<proteinExistence type="predicted"/>
<dbReference type="InterPro" id="IPR003752">
    <property type="entry name" value="DiS_bond_form_DsbB/BdbC"/>
</dbReference>
<evidence type="ECO:0000313" key="6">
    <source>
        <dbReference type="EMBL" id="MCL1125959.1"/>
    </source>
</evidence>
<feature type="transmembrane region" description="Helical" evidence="5">
    <location>
        <begin position="71"/>
        <end position="92"/>
    </location>
</feature>
<evidence type="ECO:0000256" key="3">
    <source>
        <dbReference type="ARBA" id="ARBA00022989"/>
    </source>
</evidence>
<dbReference type="SUPFAM" id="SSF158442">
    <property type="entry name" value="DsbB-like"/>
    <property type="match status" value="1"/>
</dbReference>
<dbReference type="Gene3D" id="1.20.1550.10">
    <property type="entry name" value="DsbB-like"/>
    <property type="match status" value="1"/>
</dbReference>